<dbReference type="InterPro" id="IPR055178">
    <property type="entry name" value="RsdA/BaiN/AoA(So)-like_dom"/>
</dbReference>
<protein>
    <recommendedName>
        <fullName evidence="8">NAD(FAD)-utilizing dehydrogenase</fullName>
    </recommendedName>
</protein>
<comment type="caution">
    <text evidence="6">The sequence shown here is derived from an EMBL/GenBank/DDBJ whole genome shotgun (WGS) entry which is preliminary data.</text>
</comment>
<evidence type="ECO:0000313" key="6">
    <source>
        <dbReference type="EMBL" id="KCZ60981.1"/>
    </source>
</evidence>
<dbReference type="PRINTS" id="PR00411">
    <property type="entry name" value="PNDRDTASEI"/>
</dbReference>
<dbReference type="Gene3D" id="1.10.8.260">
    <property type="entry name" value="HI0933 insert domain-like"/>
    <property type="match status" value="1"/>
</dbReference>
<evidence type="ECO:0000256" key="1">
    <source>
        <dbReference type="ARBA" id="ARBA00001974"/>
    </source>
</evidence>
<dbReference type="PATRIC" id="fig|1280947.3.peg.233"/>
<keyword evidence="2" id="KW-0285">Flavoprotein</keyword>
<reference evidence="6 7" key="1">
    <citation type="journal article" date="2014" name="Antonie Van Leeuwenhoek">
        <title>Hyphomonas beringensis sp. nov. and Hyphomonas chukchiensis sp. nov., isolated from surface seawater of the Bering Sea and Chukchi Sea.</title>
        <authorList>
            <person name="Li C."/>
            <person name="Lai Q."/>
            <person name="Li G."/>
            <person name="Dong C."/>
            <person name="Wang J."/>
            <person name="Liao Y."/>
            <person name="Shao Z."/>
        </authorList>
    </citation>
    <scope>NUCLEOTIDE SEQUENCE [LARGE SCALE GENOMIC DNA]</scope>
    <source>
        <strain evidence="6 7">BH-BN04-4</strain>
    </source>
</reference>
<keyword evidence="3" id="KW-0274">FAD</keyword>
<proteinExistence type="predicted"/>
<feature type="domain" description="RsdA/BaiN/AoA(So)-like insert" evidence="5">
    <location>
        <begin position="193"/>
        <end position="344"/>
    </location>
</feature>
<dbReference type="PANTHER" id="PTHR42887">
    <property type="entry name" value="OS12G0638800 PROTEIN"/>
    <property type="match status" value="1"/>
</dbReference>
<dbReference type="OrthoDB" id="9773233at2"/>
<evidence type="ECO:0000256" key="3">
    <source>
        <dbReference type="ARBA" id="ARBA00022827"/>
    </source>
</evidence>
<dbReference type="InterPro" id="IPR023166">
    <property type="entry name" value="BaiN-like_dom_sf"/>
</dbReference>
<organism evidence="6 7">
    <name type="scientific">Hyphomonas chukchiensis</name>
    <dbReference type="NCBI Taxonomy" id="1280947"/>
    <lineage>
        <taxon>Bacteria</taxon>
        <taxon>Pseudomonadati</taxon>
        <taxon>Pseudomonadota</taxon>
        <taxon>Alphaproteobacteria</taxon>
        <taxon>Hyphomonadales</taxon>
        <taxon>Hyphomonadaceae</taxon>
        <taxon>Hyphomonas</taxon>
    </lineage>
</organism>
<dbReference type="Pfam" id="PF03486">
    <property type="entry name" value="HI0933_like"/>
    <property type="match status" value="1"/>
</dbReference>
<dbReference type="SUPFAM" id="SSF160996">
    <property type="entry name" value="HI0933 insert domain-like"/>
    <property type="match status" value="1"/>
</dbReference>
<dbReference type="EMBL" id="AWFG01000001">
    <property type="protein sequence ID" value="KCZ60981.1"/>
    <property type="molecule type" value="Genomic_DNA"/>
</dbReference>
<comment type="cofactor">
    <cofactor evidence="1">
        <name>FAD</name>
        <dbReference type="ChEBI" id="CHEBI:57692"/>
    </cofactor>
</comment>
<dbReference type="NCBIfam" id="TIGR00275">
    <property type="entry name" value="aminoacetone oxidase family FAD-binding enzyme"/>
    <property type="match status" value="1"/>
</dbReference>
<evidence type="ECO:0000256" key="2">
    <source>
        <dbReference type="ARBA" id="ARBA00022630"/>
    </source>
</evidence>
<sequence length="402" mass="42382">MPVVPPSPYDAIILGAGAAGLFCAGRMGQAGLKVIVLDHAAKPAEKVRISGGGRCNFTNIHTAADRFISQNPHFAKSALARYTPTDFIYLLARHGITWHEKTLGQLFCDQKSGAIIKMLLDEMEAASGELRLSTEIRCVTHADGLFTVDTSGGVLTAPKLVVATGGLSIPKMGATGLAYDIARQFGHDIIPTRPALVPFIFTGADQEDFASISGVACDVRAQAGGASFDEAMLFTHRGLSGPAILQVSSYWAPGEPVTLSLLPGTDIAEVLKAAKRDRPMQTLASALETLFSKRLAGMVQERSGNTHALRLADTSHATLEALAGALKDWKVRPAGTEGWRTAEVTAGGIDTSGLSSRSMESRHLVGLYFIGECVDVTGWLGGYNFQWAWASAAAAAEDAAAG</sequence>
<dbReference type="PANTHER" id="PTHR42887:SF2">
    <property type="entry name" value="OS12G0638800 PROTEIN"/>
    <property type="match status" value="1"/>
</dbReference>
<dbReference type="InterPro" id="IPR004792">
    <property type="entry name" value="BaiN-like"/>
</dbReference>
<dbReference type="InterPro" id="IPR036188">
    <property type="entry name" value="FAD/NAD-bd_sf"/>
</dbReference>
<dbReference type="eggNOG" id="COG2081">
    <property type="taxonomic scope" value="Bacteria"/>
</dbReference>
<dbReference type="AlphaFoldDB" id="A0A062URU8"/>
<evidence type="ECO:0000259" key="4">
    <source>
        <dbReference type="Pfam" id="PF03486"/>
    </source>
</evidence>
<evidence type="ECO:0008006" key="8">
    <source>
        <dbReference type="Google" id="ProtNLM"/>
    </source>
</evidence>
<keyword evidence="7" id="KW-1185">Reference proteome</keyword>
<accession>A0A062URU8</accession>
<evidence type="ECO:0000259" key="5">
    <source>
        <dbReference type="Pfam" id="PF22780"/>
    </source>
</evidence>
<dbReference type="Proteomes" id="UP000027190">
    <property type="component" value="Unassembled WGS sequence"/>
</dbReference>
<dbReference type="InterPro" id="IPR057661">
    <property type="entry name" value="RsdA/BaiN/AoA(So)_Rossmann"/>
</dbReference>
<evidence type="ECO:0000313" key="7">
    <source>
        <dbReference type="Proteomes" id="UP000027190"/>
    </source>
</evidence>
<dbReference type="STRING" id="1280947.HY30_01190"/>
<dbReference type="Gene3D" id="2.40.30.10">
    <property type="entry name" value="Translation factors"/>
    <property type="match status" value="1"/>
</dbReference>
<dbReference type="RefSeq" id="WP_034736066.1">
    <property type="nucleotide sequence ID" value="NZ_AWFG01000001.1"/>
</dbReference>
<dbReference type="Pfam" id="PF22780">
    <property type="entry name" value="HI0933_like_1st"/>
    <property type="match status" value="1"/>
</dbReference>
<dbReference type="SUPFAM" id="SSF51905">
    <property type="entry name" value="FAD/NAD(P)-binding domain"/>
    <property type="match status" value="1"/>
</dbReference>
<dbReference type="Gene3D" id="3.50.50.60">
    <property type="entry name" value="FAD/NAD(P)-binding domain"/>
    <property type="match status" value="1"/>
</dbReference>
<feature type="domain" description="RsdA/BaiN/AoA(So)-like Rossmann fold-like" evidence="4">
    <location>
        <begin position="10"/>
        <end position="397"/>
    </location>
</feature>
<gene>
    <name evidence="6" type="ORF">HY30_01190</name>
</gene>
<name>A0A062URU8_9PROT</name>